<evidence type="ECO:0000313" key="13">
    <source>
        <dbReference type="EMBL" id="OHE93701.1"/>
    </source>
</evidence>
<dbReference type="Gene3D" id="1.10.240.10">
    <property type="entry name" value="Tyrosyl-Transfer RNA Synthetase"/>
    <property type="match status" value="1"/>
</dbReference>
<dbReference type="InterPro" id="IPR036986">
    <property type="entry name" value="S4_RNA-bd_sf"/>
</dbReference>
<dbReference type="FunFam" id="3.40.50.620:FF:000227">
    <property type="entry name" value="Tyrosine--tRNA ligase"/>
    <property type="match status" value="1"/>
</dbReference>
<evidence type="ECO:0000256" key="6">
    <source>
        <dbReference type="ARBA" id="ARBA00022840"/>
    </source>
</evidence>
<evidence type="ECO:0000256" key="9">
    <source>
        <dbReference type="ARBA" id="ARBA00048248"/>
    </source>
</evidence>
<evidence type="ECO:0000259" key="12">
    <source>
        <dbReference type="Pfam" id="PF16714"/>
    </source>
</evidence>
<evidence type="ECO:0000256" key="3">
    <source>
        <dbReference type="ARBA" id="ARBA00022598"/>
    </source>
</evidence>
<dbReference type="InterPro" id="IPR014729">
    <property type="entry name" value="Rossmann-like_a/b/a_fold"/>
</dbReference>
<dbReference type="GO" id="GO:0005524">
    <property type="term" value="F:ATP binding"/>
    <property type="evidence" value="ECO:0007669"/>
    <property type="project" value="UniProtKB-KW"/>
</dbReference>
<keyword evidence="14" id="KW-1185">Reference proteome</keyword>
<evidence type="ECO:0000256" key="1">
    <source>
        <dbReference type="ARBA" id="ARBA00004305"/>
    </source>
</evidence>
<dbReference type="PRINTS" id="PR01040">
    <property type="entry name" value="TRNASYNTHTYR"/>
</dbReference>
<dbReference type="GO" id="GO:0005759">
    <property type="term" value="C:mitochondrial matrix"/>
    <property type="evidence" value="ECO:0007669"/>
    <property type="project" value="UniProtKB-SubCell"/>
</dbReference>
<feature type="compositionally biased region" description="Basic and acidic residues" evidence="11">
    <location>
        <begin position="620"/>
        <end position="638"/>
    </location>
</feature>
<dbReference type="Proteomes" id="UP000176998">
    <property type="component" value="Unassembled WGS sequence"/>
</dbReference>
<dbReference type="Pfam" id="PF00579">
    <property type="entry name" value="tRNA-synt_1b"/>
    <property type="match status" value="1"/>
</dbReference>
<dbReference type="SUPFAM" id="SSF52374">
    <property type="entry name" value="Nucleotidylyl transferase"/>
    <property type="match status" value="1"/>
</dbReference>
<proteinExistence type="inferred from homology"/>
<protein>
    <recommendedName>
        <fullName evidence="10">Tyrosine--tRNA ligase</fullName>
        <ecNumber evidence="10">6.1.1.1</ecNumber>
    </recommendedName>
    <alternativeName>
        <fullName evidence="10">Tyrosyl-tRNA synthetase</fullName>
    </alternativeName>
</protein>
<evidence type="ECO:0000256" key="7">
    <source>
        <dbReference type="ARBA" id="ARBA00022917"/>
    </source>
</evidence>
<dbReference type="RefSeq" id="XP_022470865.1">
    <property type="nucleotide sequence ID" value="XM_022622645.1"/>
</dbReference>
<dbReference type="Pfam" id="PF16714">
    <property type="entry name" value="TyrRSs_C"/>
    <property type="match status" value="1"/>
</dbReference>
<dbReference type="Gene3D" id="3.10.290.10">
    <property type="entry name" value="RNA-binding S4 domain"/>
    <property type="match status" value="1"/>
</dbReference>
<dbReference type="OrthoDB" id="337870at2759"/>
<dbReference type="InterPro" id="IPR024088">
    <property type="entry name" value="Tyr-tRNA-ligase_bac-type"/>
</dbReference>
<dbReference type="AlphaFoldDB" id="A0A1G4AX44"/>
<evidence type="ECO:0000313" key="14">
    <source>
        <dbReference type="Proteomes" id="UP000176998"/>
    </source>
</evidence>
<keyword evidence="3 10" id="KW-0436">Ligase</keyword>
<dbReference type="GO" id="GO:0006397">
    <property type="term" value="P:mRNA processing"/>
    <property type="evidence" value="ECO:0007669"/>
    <property type="project" value="UniProtKB-KW"/>
</dbReference>
<evidence type="ECO:0000256" key="5">
    <source>
        <dbReference type="ARBA" id="ARBA00022741"/>
    </source>
</evidence>
<dbReference type="STRING" id="1209926.A0A1G4AX44"/>
<keyword evidence="4" id="KW-0507">mRNA processing</keyword>
<dbReference type="CDD" id="cd00805">
    <property type="entry name" value="TyrRS_core"/>
    <property type="match status" value="1"/>
</dbReference>
<dbReference type="InterPro" id="IPR001412">
    <property type="entry name" value="aa-tRNA-synth_I_CS"/>
</dbReference>
<keyword evidence="7 10" id="KW-0648">Protein biosynthesis</keyword>
<keyword evidence="6 10" id="KW-0067">ATP-binding</keyword>
<dbReference type="InterPro" id="IPR002305">
    <property type="entry name" value="aa-tRNA-synth_Ic"/>
</dbReference>
<name>A0A1G4AX44_9PEZI</name>
<organism evidence="13 14">
    <name type="scientific">Colletotrichum orchidophilum</name>
    <dbReference type="NCBI Taxonomy" id="1209926"/>
    <lineage>
        <taxon>Eukaryota</taxon>
        <taxon>Fungi</taxon>
        <taxon>Dikarya</taxon>
        <taxon>Ascomycota</taxon>
        <taxon>Pezizomycotina</taxon>
        <taxon>Sordariomycetes</taxon>
        <taxon>Hypocreomycetidae</taxon>
        <taxon>Glomerellales</taxon>
        <taxon>Glomerellaceae</taxon>
        <taxon>Colletotrichum</taxon>
    </lineage>
</organism>
<dbReference type="GO" id="GO:0005829">
    <property type="term" value="C:cytosol"/>
    <property type="evidence" value="ECO:0007669"/>
    <property type="project" value="TreeGrafter"/>
</dbReference>
<dbReference type="PANTHER" id="PTHR11766:SF0">
    <property type="entry name" value="TYROSINE--TRNA LIGASE, MITOCHONDRIAL"/>
    <property type="match status" value="1"/>
</dbReference>
<dbReference type="GO" id="GO:0006437">
    <property type="term" value="P:tyrosyl-tRNA aminoacylation"/>
    <property type="evidence" value="ECO:0007669"/>
    <property type="project" value="InterPro"/>
</dbReference>
<dbReference type="EC" id="6.1.1.1" evidence="10"/>
<feature type="domain" description="Tyrosyl-tRNA synthetase C-terminal" evidence="12">
    <location>
        <begin position="450"/>
        <end position="567"/>
    </location>
</feature>
<dbReference type="FunFam" id="1.10.240.10:FF:000001">
    <property type="entry name" value="Tyrosine--tRNA ligase"/>
    <property type="match status" value="1"/>
</dbReference>
<comment type="subcellular location">
    <subcellularLocation>
        <location evidence="1">Mitochondrion matrix</location>
    </subcellularLocation>
</comment>
<dbReference type="PANTHER" id="PTHR11766">
    <property type="entry name" value="TYROSYL-TRNA SYNTHETASE"/>
    <property type="match status" value="1"/>
</dbReference>
<comment type="catalytic activity">
    <reaction evidence="9 10">
        <text>tRNA(Tyr) + L-tyrosine + ATP = L-tyrosyl-tRNA(Tyr) + AMP + diphosphate + H(+)</text>
        <dbReference type="Rhea" id="RHEA:10220"/>
        <dbReference type="Rhea" id="RHEA-COMP:9706"/>
        <dbReference type="Rhea" id="RHEA-COMP:9707"/>
        <dbReference type="ChEBI" id="CHEBI:15378"/>
        <dbReference type="ChEBI" id="CHEBI:30616"/>
        <dbReference type="ChEBI" id="CHEBI:33019"/>
        <dbReference type="ChEBI" id="CHEBI:58315"/>
        <dbReference type="ChEBI" id="CHEBI:78442"/>
        <dbReference type="ChEBI" id="CHEBI:78536"/>
        <dbReference type="ChEBI" id="CHEBI:456215"/>
        <dbReference type="EC" id="6.1.1.1"/>
    </reaction>
</comment>
<evidence type="ECO:0000256" key="10">
    <source>
        <dbReference type="RuleBase" id="RU361234"/>
    </source>
</evidence>
<reference evidence="13 14" key="1">
    <citation type="submission" date="2016-09" db="EMBL/GenBank/DDBJ databases">
        <authorList>
            <person name="Capua I."/>
            <person name="De Benedictis P."/>
            <person name="Joannis T."/>
            <person name="Lombin L.H."/>
            <person name="Cattoli G."/>
        </authorList>
    </citation>
    <scope>NUCLEOTIDE SEQUENCE [LARGE SCALE GENOMIC DNA]</scope>
    <source>
        <strain evidence="13 14">IMI 309357</strain>
    </source>
</reference>
<dbReference type="InterPro" id="IPR002307">
    <property type="entry name" value="Tyr-tRNA-ligase"/>
</dbReference>
<dbReference type="GO" id="GO:0004831">
    <property type="term" value="F:tyrosine-tRNA ligase activity"/>
    <property type="evidence" value="ECO:0007669"/>
    <property type="project" value="UniProtKB-EC"/>
</dbReference>
<accession>A0A1G4AX44</accession>
<comment type="similarity">
    <text evidence="2 10">Belongs to the class-I aminoacyl-tRNA synthetase family.</text>
</comment>
<sequence>MSSTLVARLPELRRNICIRCAGLPVTNFRQNRARWVSQKVVEKRKTGEEEWARRAEAIQQGDIQNIWDVFEERGYVKDVAGRTPQVKELLRTKRIGAYVGVDPTAASLHVGHLLPFMPLFWMYLNGYTAVSLVGGATGRIGDPTDRLKTREVMANSEVSMNITKIHYQLKKIWANVEALGRKYGNEPDWAAKRHLVNNNMWWQSLPLYDVMKRLGRFMRIGPMLGRDTVKNKMEKGDGMSLAEFTYPLMQGWDFWHLYSKLGVQMQIGGSDQFGNIVTGIEAVKTIRSSEENPNMRMPETWKDDPIGFTVPLLTDSAGVKFGKSAGNAVWLDPFMTSAFDLYGYFARRSDADVERLLKLFTFVPTASIEKLMVDHAKNPPARVAQHTLAFEVLSLVHGADVAIREQQQHQFMYSKGSGNQFAAASSPEAAVAEGKDTVTPYKAVEGHPTTLNNAPKMDIQLPENLIYSQGIARILYAAGLASSISEGHRIARASGAYVAAAPGKDMRGLVPGNLDWTPVKLWYPQDVPKFLIDGRVLIIRKGKHNVRIIEVVSDKEWQESGKAYLGEPFKGKTRVLMQQLKKLAAAEDRKLSRRELEQMVKEKIAAEEEEVTVANNPDIKFPKKSERQQAFEEGKSRE</sequence>
<evidence type="ECO:0000256" key="4">
    <source>
        <dbReference type="ARBA" id="ARBA00022664"/>
    </source>
</evidence>
<evidence type="ECO:0000256" key="2">
    <source>
        <dbReference type="ARBA" id="ARBA00005594"/>
    </source>
</evidence>
<dbReference type="Gene3D" id="3.40.50.620">
    <property type="entry name" value="HUPs"/>
    <property type="match status" value="1"/>
</dbReference>
<keyword evidence="8 10" id="KW-0030">Aminoacyl-tRNA synthetase</keyword>
<comment type="caution">
    <text evidence="13">The sequence shown here is derived from an EMBL/GenBank/DDBJ whole genome shotgun (WGS) entry which is preliminary data.</text>
</comment>
<dbReference type="NCBIfam" id="TIGR00234">
    <property type="entry name" value="tyrS"/>
    <property type="match status" value="1"/>
</dbReference>
<keyword evidence="5 10" id="KW-0547">Nucleotide-binding</keyword>
<evidence type="ECO:0000256" key="8">
    <source>
        <dbReference type="ARBA" id="ARBA00023146"/>
    </source>
</evidence>
<evidence type="ECO:0000256" key="11">
    <source>
        <dbReference type="SAM" id="MobiDB-lite"/>
    </source>
</evidence>
<dbReference type="EMBL" id="MJBS01000114">
    <property type="protein sequence ID" value="OHE93701.1"/>
    <property type="molecule type" value="Genomic_DNA"/>
</dbReference>
<dbReference type="GeneID" id="34564155"/>
<gene>
    <name evidence="13" type="ORF">CORC01_11018</name>
</gene>
<dbReference type="PROSITE" id="PS00178">
    <property type="entry name" value="AA_TRNA_LIGASE_I"/>
    <property type="match status" value="1"/>
</dbReference>
<dbReference type="GO" id="GO:0003723">
    <property type="term" value="F:RNA binding"/>
    <property type="evidence" value="ECO:0007669"/>
    <property type="project" value="InterPro"/>
</dbReference>
<dbReference type="InterPro" id="IPR032005">
    <property type="entry name" value="TyrRSs_C"/>
</dbReference>
<feature type="region of interest" description="Disordered" evidence="11">
    <location>
        <begin position="615"/>
        <end position="638"/>
    </location>
</feature>